<evidence type="ECO:0000313" key="11">
    <source>
        <dbReference type="Proteomes" id="UP001603857"/>
    </source>
</evidence>
<dbReference type="InterPro" id="IPR015590">
    <property type="entry name" value="Aldehyde_DH_dom"/>
</dbReference>
<protein>
    <recommendedName>
        <fullName evidence="4">aldehyde dehydrogenase (NAD(+))</fullName>
        <ecNumber evidence="4">1.2.1.3</ecNumber>
    </recommendedName>
</protein>
<comment type="caution">
    <text evidence="10">The sequence shown here is derived from an EMBL/GenBank/DDBJ whole genome shotgun (WGS) entry which is preliminary data.</text>
</comment>
<evidence type="ECO:0000256" key="8">
    <source>
        <dbReference type="RuleBase" id="RU003345"/>
    </source>
</evidence>
<dbReference type="Pfam" id="PF00171">
    <property type="entry name" value="Aldedh"/>
    <property type="match status" value="1"/>
</dbReference>
<dbReference type="InterPro" id="IPR016162">
    <property type="entry name" value="Ald_DH_N"/>
</dbReference>
<keyword evidence="3" id="KW-0520">NAD</keyword>
<comment type="similarity">
    <text evidence="1 8">Belongs to the aldehyde dehydrogenase family.</text>
</comment>
<keyword evidence="2 8" id="KW-0560">Oxidoreductase</keyword>
<dbReference type="EC" id="1.2.1.3" evidence="4"/>
<feature type="active site" evidence="7">
    <location>
        <position position="306"/>
    </location>
</feature>
<dbReference type="FunFam" id="3.40.605.10:FF:000011">
    <property type="entry name" value="ALD5p Mitochondrial aldehyde dehydrogenase"/>
    <property type="match status" value="1"/>
</dbReference>
<evidence type="ECO:0000256" key="3">
    <source>
        <dbReference type="ARBA" id="ARBA00023027"/>
    </source>
</evidence>
<dbReference type="InterPro" id="IPR016163">
    <property type="entry name" value="Ald_DH_C"/>
</dbReference>
<organism evidence="10 11">
    <name type="scientific">Flemingia macrophylla</name>
    <dbReference type="NCBI Taxonomy" id="520843"/>
    <lineage>
        <taxon>Eukaryota</taxon>
        <taxon>Viridiplantae</taxon>
        <taxon>Streptophyta</taxon>
        <taxon>Embryophyta</taxon>
        <taxon>Tracheophyta</taxon>
        <taxon>Spermatophyta</taxon>
        <taxon>Magnoliopsida</taxon>
        <taxon>eudicotyledons</taxon>
        <taxon>Gunneridae</taxon>
        <taxon>Pentapetalae</taxon>
        <taxon>rosids</taxon>
        <taxon>fabids</taxon>
        <taxon>Fabales</taxon>
        <taxon>Fabaceae</taxon>
        <taxon>Papilionoideae</taxon>
        <taxon>50 kb inversion clade</taxon>
        <taxon>NPAAA clade</taxon>
        <taxon>indigoferoid/millettioid clade</taxon>
        <taxon>Phaseoleae</taxon>
        <taxon>Flemingia</taxon>
    </lineage>
</organism>
<dbReference type="InterPro" id="IPR029510">
    <property type="entry name" value="Ald_DH_CS_GLU"/>
</dbReference>
<keyword evidence="11" id="KW-1185">Reference proteome</keyword>
<evidence type="ECO:0000259" key="9">
    <source>
        <dbReference type="Pfam" id="PF00171"/>
    </source>
</evidence>
<dbReference type="PROSITE" id="PS00687">
    <property type="entry name" value="ALDEHYDE_DEHYDR_GLU"/>
    <property type="match status" value="1"/>
</dbReference>
<dbReference type="PROSITE" id="PS00070">
    <property type="entry name" value="ALDEHYDE_DEHYDR_CYS"/>
    <property type="match status" value="1"/>
</dbReference>
<feature type="domain" description="Aldehyde dehydrogenase" evidence="9">
    <location>
        <begin position="68"/>
        <end position="529"/>
    </location>
</feature>
<gene>
    <name evidence="10" type="ORF">Fmac_016845</name>
</gene>
<dbReference type="InterPro" id="IPR016160">
    <property type="entry name" value="Ald_DH_CS_CYS"/>
</dbReference>
<sequence>MQIMASRIFSTLHNMSSSISATKRCLGLCCHWHRSISGIGASASADVEPSIAPVQIDRTQQLLIDGKFVDAASGKTFPTLDPRTGDTIAIVAEAGTEDVNRSVRAARKAFDEGPWPKMTAYERSRILLRFADLLEKHNDEVAAIETWDSGKTYEQANVEIPMVVRLFRYYAGWADKIHGLTVPADGPYHVQTLHEPIGVAGQIVPWNFPLLIFSWKVAPALACGNTVIMKTAEQTPLSALYVSKLFLEAGLPPGVLNVITGSGAITGAALCSHMDVDKLAFTGSTGTGKRILELSAQSNLKPVTLELGGKSPFIVCEDADVDAAVEAAHSALFFNQGQCCCAGSRTFVHEGIYDEFVEKAKARALKRVVGDPFKRGVEQGPQIDSMQFEKIMKYIRSGIENGATLESGGQRIGSKGYYIQPTVFSNVEDNMLIAKEEIFGPIQSILKFNDLEEVIRRANATSYGLAAGVFTQNMDTANTLMRALRVGTVWINCYDIFDAAIPFGGYKMSGQGRVRGVYSLHSYLQVKAVVTALKNPTWL</sequence>
<evidence type="ECO:0000256" key="4">
    <source>
        <dbReference type="ARBA" id="ARBA00024226"/>
    </source>
</evidence>
<name>A0ABD1MIL0_9FABA</name>
<dbReference type="GO" id="GO:0019752">
    <property type="term" value="P:carboxylic acid metabolic process"/>
    <property type="evidence" value="ECO:0007669"/>
    <property type="project" value="UniProtKB-ARBA"/>
</dbReference>
<dbReference type="GO" id="GO:0004029">
    <property type="term" value="F:aldehyde dehydrogenase (NAD+) activity"/>
    <property type="evidence" value="ECO:0007669"/>
    <property type="project" value="UniProtKB-EC"/>
</dbReference>
<dbReference type="Gene3D" id="3.40.309.10">
    <property type="entry name" value="Aldehyde Dehydrogenase, Chain A, domain 2"/>
    <property type="match status" value="1"/>
</dbReference>
<comment type="catalytic activity">
    <reaction evidence="5">
        <text>an aldehyde + NAD(+) + H2O = a carboxylate + NADH + 2 H(+)</text>
        <dbReference type="Rhea" id="RHEA:16185"/>
        <dbReference type="ChEBI" id="CHEBI:15377"/>
        <dbReference type="ChEBI" id="CHEBI:15378"/>
        <dbReference type="ChEBI" id="CHEBI:17478"/>
        <dbReference type="ChEBI" id="CHEBI:29067"/>
        <dbReference type="ChEBI" id="CHEBI:57540"/>
        <dbReference type="ChEBI" id="CHEBI:57945"/>
        <dbReference type="EC" id="1.2.1.3"/>
    </reaction>
</comment>
<dbReference type="SUPFAM" id="SSF53720">
    <property type="entry name" value="ALDH-like"/>
    <property type="match status" value="1"/>
</dbReference>
<proteinExistence type="inferred from homology"/>
<dbReference type="EMBL" id="JBGMDY010000005">
    <property type="protein sequence ID" value="KAL2335632.1"/>
    <property type="molecule type" value="Genomic_DNA"/>
</dbReference>
<dbReference type="Proteomes" id="UP001603857">
    <property type="component" value="Unassembled WGS sequence"/>
</dbReference>
<evidence type="ECO:0000256" key="6">
    <source>
        <dbReference type="ARBA" id="ARBA00056732"/>
    </source>
</evidence>
<evidence type="ECO:0000313" key="10">
    <source>
        <dbReference type="EMBL" id="KAL2335632.1"/>
    </source>
</evidence>
<evidence type="ECO:0000256" key="1">
    <source>
        <dbReference type="ARBA" id="ARBA00009986"/>
    </source>
</evidence>
<dbReference type="FunFam" id="3.40.309.10:FF:000001">
    <property type="entry name" value="Mitochondrial aldehyde dehydrogenase 2"/>
    <property type="match status" value="1"/>
</dbReference>
<dbReference type="PANTHER" id="PTHR11699">
    <property type="entry name" value="ALDEHYDE DEHYDROGENASE-RELATED"/>
    <property type="match status" value="1"/>
</dbReference>
<comment type="function">
    <text evidence="6">Possesses activity on acetaldehyde and glycolaldehyde in vitro.</text>
</comment>
<dbReference type="AlphaFoldDB" id="A0ABD1MIL0"/>
<accession>A0ABD1MIL0</accession>
<evidence type="ECO:0000256" key="2">
    <source>
        <dbReference type="ARBA" id="ARBA00023002"/>
    </source>
</evidence>
<evidence type="ECO:0000256" key="7">
    <source>
        <dbReference type="PROSITE-ProRule" id="PRU10007"/>
    </source>
</evidence>
<dbReference type="InterPro" id="IPR016161">
    <property type="entry name" value="Ald_DH/histidinol_DH"/>
</dbReference>
<dbReference type="Gene3D" id="3.40.605.10">
    <property type="entry name" value="Aldehyde Dehydrogenase, Chain A, domain 1"/>
    <property type="match status" value="1"/>
</dbReference>
<reference evidence="10 11" key="1">
    <citation type="submission" date="2024-08" db="EMBL/GenBank/DDBJ databases">
        <title>Insights into the chromosomal genome structure of Flemingia macrophylla.</title>
        <authorList>
            <person name="Ding Y."/>
            <person name="Zhao Y."/>
            <person name="Bi W."/>
            <person name="Wu M."/>
            <person name="Zhao G."/>
            <person name="Gong Y."/>
            <person name="Li W."/>
            <person name="Zhang P."/>
        </authorList>
    </citation>
    <scope>NUCLEOTIDE SEQUENCE [LARGE SCALE GENOMIC DNA]</scope>
    <source>
        <strain evidence="10">DYQJB</strain>
        <tissue evidence="10">Leaf</tissue>
    </source>
</reference>
<evidence type="ECO:0000256" key="5">
    <source>
        <dbReference type="ARBA" id="ARBA00049194"/>
    </source>
</evidence>
<dbReference type="GO" id="GO:0005739">
    <property type="term" value="C:mitochondrion"/>
    <property type="evidence" value="ECO:0007669"/>
    <property type="project" value="UniProtKB-ARBA"/>
</dbReference>